<dbReference type="EMBL" id="VTPC01090554">
    <property type="protein sequence ID" value="KAF2883156.1"/>
    <property type="molecule type" value="Genomic_DNA"/>
</dbReference>
<dbReference type="AlphaFoldDB" id="A0A8K0G220"/>
<organism evidence="2 3">
    <name type="scientific">Ignelater luminosus</name>
    <name type="common">Cucubano</name>
    <name type="synonym">Pyrophorus luminosus</name>
    <dbReference type="NCBI Taxonomy" id="2038154"/>
    <lineage>
        <taxon>Eukaryota</taxon>
        <taxon>Metazoa</taxon>
        <taxon>Ecdysozoa</taxon>
        <taxon>Arthropoda</taxon>
        <taxon>Hexapoda</taxon>
        <taxon>Insecta</taxon>
        <taxon>Pterygota</taxon>
        <taxon>Neoptera</taxon>
        <taxon>Endopterygota</taxon>
        <taxon>Coleoptera</taxon>
        <taxon>Polyphaga</taxon>
        <taxon>Elateriformia</taxon>
        <taxon>Elateroidea</taxon>
        <taxon>Elateridae</taxon>
        <taxon>Agrypninae</taxon>
        <taxon>Pyrophorini</taxon>
        <taxon>Ignelater</taxon>
    </lineage>
</organism>
<evidence type="ECO:0000256" key="1">
    <source>
        <dbReference type="SAM" id="MobiDB-lite"/>
    </source>
</evidence>
<comment type="caution">
    <text evidence="2">The sequence shown here is derived from an EMBL/GenBank/DDBJ whole genome shotgun (WGS) entry which is preliminary data.</text>
</comment>
<reference evidence="2" key="1">
    <citation type="submission" date="2019-08" db="EMBL/GenBank/DDBJ databases">
        <title>The genome of the North American firefly Photinus pyralis.</title>
        <authorList>
            <consortium name="Photinus pyralis genome working group"/>
            <person name="Fallon T.R."/>
            <person name="Sander Lower S.E."/>
            <person name="Weng J.-K."/>
        </authorList>
    </citation>
    <scope>NUCLEOTIDE SEQUENCE</scope>
    <source>
        <strain evidence="2">TRF0915ILg1</strain>
        <tissue evidence="2">Whole body</tissue>
    </source>
</reference>
<accession>A0A8K0G220</accession>
<feature type="compositionally biased region" description="Basic and acidic residues" evidence="1">
    <location>
        <begin position="230"/>
        <end position="250"/>
    </location>
</feature>
<gene>
    <name evidence="2" type="ORF">ILUMI_23024</name>
</gene>
<sequence>MPATYKRITAREWNSTNTRKAIEAVLQNKLSIKNAAKEFRKKKSRLDYLVKRAREDVIDKVALDPDFRKSAIFTNTYIIHPKIRNRNFYGAKRPEGLKQKRRQTGSFGRKERTVTQVGIISAIDNALPPIWLLPRVSYPKTGILSFDPNIFKDIDFMSFFVSDREAHLVPSISAAESTYADMTGQHYQSLCSNDTISPQEGNFPVAKTSTSAIPAQLSMENTVIRLVSPKDIHPYPNEQTRKEAGKNSDKEEPEEENIDLASPTVGDWVALKYNGDLFPGQIKFINGSNELIQCLKKQEKYYKWPVRNDIMEY</sequence>
<name>A0A8K0G220_IGNLU</name>
<protein>
    <recommendedName>
        <fullName evidence="4">HTH psq-type domain-containing protein</fullName>
    </recommendedName>
</protein>
<feature type="region of interest" description="Disordered" evidence="1">
    <location>
        <begin position="230"/>
        <end position="258"/>
    </location>
</feature>
<dbReference type="Proteomes" id="UP000801492">
    <property type="component" value="Unassembled WGS sequence"/>
</dbReference>
<evidence type="ECO:0000313" key="2">
    <source>
        <dbReference type="EMBL" id="KAF2883156.1"/>
    </source>
</evidence>
<evidence type="ECO:0008006" key="4">
    <source>
        <dbReference type="Google" id="ProtNLM"/>
    </source>
</evidence>
<proteinExistence type="predicted"/>
<evidence type="ECO:0000313" key="3">
    <source>
        <dbReference type="Proteomes" id="UP000801492"/>
    </source>
</evidence>
<keyword evidence="3" id="KW-1185">Reference proteome</keyword>